<name>A0A6A6X3V3_9PLEO</name>
<evidence type="ECO:0000313" key="1">
    <source>
        <dbReference type="EMBL" id="KAF2790918.1"/>
    </source>
</evidence>
<protein>
    <submittedName>
        <fullName evidence="1">Uncharacterized protein</fullName>
    </submittedName>
</protein>
<dbReference type="Proteomes" id="UP000799757">
    <property type="component" value="Unassembled WGS sequence"/>
</dbReference>
<dbReference type="AlphaFoldDB" id="A0A6A6X3V3"/>
<organism evidence="1 2">
    <name type="scientific">Melanomma pulvis-pyrius CBS 109.77</name>
    <dbReference type="NCBI Taxonomy" id="1314802"/>
    <lineage>
        <taxon>Eukaryota</taxon>
        <taxon>Fungi</taxon>
        <taxon>Dikarya</taxon>
        <taxon>Ascomycota</taxon>
        <taxon>Pezizomycotina</taxon>
        <taxon>Dothideomycetes</taxon>
        <taxon>Pleosporomycetidae</taxon>
        <taxon>Pleosporales</taxon>
        <taxon>Melanommataceae</taxon>
        <taxon>Melanomma</taxon>
    </lineage>
</organism>
<reference evidence="1" key="1">
    <citation type="journal article" date="2020" name="Stud. Mycol.">
        <title>101 Dothideomycetes genomes: a test case for predicting lifestyles and emergence of pathogens.</title>
        <authorList>
            <person name="Haridas S."/>
            <person name="Albert R."/>
            <person name="Binder M."/>
            <person name="Bloem J."/>
            <person name="Labutti K."/>
            <person name="Salamov A."/>
            <person name="Andreopoulos B."/>
            <person name="Baker S."/>
            <person name="Barry K."/>
            <person name="Bills G."/>
            <person name="Bluhm B."/>
            <person name="Cannon C."/>
            <person name="Castanera R."/>
            <person name="Culley D."/>
            <person name="Daum C."/>
            <person name="Ezra D."/>
            <person name="Gonzalez J."/>
            <person name="Henrissat B."/>
            <person name="Kuo A."/>
            <person name="Liang C."/>
            <person name="Lipzen A."/>
            <person name="Lutzoni F."/>
            <person name="Magnuson J."/>
            <person name="Mondo S."/>
            <person name="Nolan M."/>
            <person name="Ohm R."/>
            <person name="Pangilinan J."/>
            <person name="Park H.-J."/>
            <person name="Ramirez L."/>
            <person name="Alfaro M."/>
            <person name="Sun H."/>
            <person name="Tritt A."/>
            <person name="Yoshinaga Y."/>
            <person name="Zwiers L.-H."/>
            <person name="Turgeon B."/>
            <person name="Goodwin S."/>
            <person name="Spatafora J."/>
            <person name="Crous P."/>
            <person name="Grigoriev I."/>
        </authorList>
    </citation>
    <scope>NUCLEOTIDE SEQUENCE</scope>
    <source>
        <strain evidence="1">CBS 109.77</strain>
    </source>
</reference>
<dbReference type="EMBL" id="MU002047">
    <property type="protein sequence ID" value="KAF2790918.1"/>
    <property type="molecule type" value="Genomic_DNA"/>
</dbReference>
<sequence>TRDRVSAIWGPGVAPRFLTGWIVWKADLSKVGPDAVSWSGLLEQTSGSLGPPRRVLTVLLGELDFTSSLAYCISLGLLVSRSLGLAVPTSSEWCMGEDRRQERCGVLLMCGWTGKGQTSPPSPPSGQREGYKLAFAASHIRPRPFFSNSRIFSCHSRLLQFLNPPAVNSPP</sequence>
<gene>
    <name evidence="1" type="ORF">K505DRAFT_74178</name>
</gene>
<accession>A0A6A6X3V3</accession>
<keyword evidence="2" id="KW-1185">Reference proteome</keyword>
<feature type="non-terminal residue" evidence="1">
    <location>
        <position position="1"/>
    </location>
</feature>
<evidence type="ECO:0000313" key="2">
    <source>
        <dbReference type="Proteomes" id="UP000799757"/>
    </source>
</evidence>
<proteinExistence type="predicted"/>